<proteinExistence type="predicted"/>
<dbReference type="OrthoDB" id="9760333at2"/>
<dbReference type="STRING" id="927083.DB32_007553"/>
<dbReference type="PROSITE" id="PS51257">
    <property type="entry name" value="PROKAR_LIPOPROTEIN"/>
    <property type="match status" value="1"/>
</dbReference>
<keyword evidence="2" id="KW-0732">Signal</keyword>
<accession>A0A0F6SHG5</accession>
<dbReference type="AlphaFoldDB" id="A0A0F6SHG5"/>
<feature type="signal peptide" evidence="2">
    <location>
        <begin position="1"/>
        <end position="30"/>
    </location>
</feature>
<dbReference type="Proteomes" id="UP000034883">
    <property type="component" value="Chromosome"/>
</dbReference>
<evidence type="ECO:0000256" key="1">
    <source>
        <dbReference type="SAM" id="MobiDB-lite"/>
    </source>
</evidence>
<keyword evidence="4" id="KW-1185">Reference proteome</keyword>
<dbReference type="EMBL" id="CP011125">
    <property type="protein sequence ID" value="AKF10404.1"/>
    <property type="molecule type" value="Genomic_DNA"/>
</dbReference>
<dbReference type="KEGG" id="samy:DB32_007553"/>
<feature type="compositionally biased region" description="Low complexity" evidence="1">
    <location>
        <begin position="46"/>
        <end position="65"/>
    </location>
</feature>
<organism evidence="3 4">
    <name type="scientific">Sandaracinus amylolyticus</name>
    <dbReference type="NCBI Taxonomy" id="927083"/>
    <lineage>
        <taxon>Bacteria</taxon>
        <taxon>Pseudomonadati</taxon>
        <taxon>Myxococcota</taxon>
        <taxon>Polyangia</taxon>
        <taxon>Polyangiales</taxon>
        <taxon>Sandaracinaceae</taxon>
        <taxon>Sandaracinus</taxon>
    </lineage>
</organism>
<gene>
    <name evidence="3" type="ORF">DB32_007553</name>
</gene>
<dbReference type="NCBIfam" id="NF033662">
    <property type="entry name" value="acid_disulf_rpt"/>
    <property type="match status" value="1"/>
</dbReference>
<protein>
    <submittedName>
        <fullName evidence="3">Tryptophan synthase alpha chain</fullName>
    </submittedName>
</protein>
<sequence length="564" mass="61120">MKHLRLRGAAALLLPVIALAIACPPSAARAQDTTTEPTTPEPPAESSPETTPATSPTPTSTSETVCNDRRDDDGDGLVDCADAECFENDLCHAGGGEERTSAACSDWIDNDGDQMVDCEDADCQTPQIAACQGSWRGGAQASGGAAGGAAAVGEEDLPELGEGQSVEDLIGRGGDANGERTDELCSDGIDNDFDGRSDCADFGCRFDPQVTVCNGTPGLRFSVVAGVGANIGWDYDQSGSEERITNTPEAGFTLLQLRALGPIPFIENSFFLINVRAEDRVRLTFANFQIPISDLGHYISINSGFGGLSPGLIISAARQPLLDPPFYMYRAFEQGNGAALEVGGPIDERGVIRFRAWGAAGAGEFTGNVGGRFFRSDDRNFAWAAGGAFQFNLIGFFDRFDSPFLYTAVPLTWGVAVGGKYDQRPAERFAATNAFSLLQVWHFSLRVENYTRFVMDDPQTIPVQSAFNVQLGVLLIPRVLFFAADVGGVWQVQPWSTGAEPTSDPSYREQLDTFQWRAALHWYFFRSTGILAVMYREAHNEENPSDEDAPELERELRLEARFRF</sequence>
<name>A0A0F6SHG5_9BACT</name>
<reference evidence="3 4" key="1">
    <citation type="submission" date="2015-03" db="EMBL/GenBank/DDBJ databases">
        <title>Genome assembly of Sandaracinus amylolyticus DSM 53668.</title>
        <authorList>
            <person name="Sharma G."/>
            <person name="Subramanian S."/>
        </authorList>
    </citation>
    <scope>NUCLEOTIDE SEQUENCE [LARGE SCALE GENOMIC DNA]</scope>
    <source>
        <strain evidence="3 4">DSM 53668</strain>
    </source>
</reference>
<evidence type="ECO:0000256" key="2">
    <source>
        <dbReference type="SAM" id="SignalP"/>
    </source>
</evidence>
<feature type="chain" id="PRO_5002510033" evidence="2">
    <location>
        <begin position="31"/>
        <end position="564"/>
    </location>
</feature>
<evidence type="ECO:0000313" key="4">
    <source>
        <dbReference type="Proteomes" id="UP000034883"/>
    </source>
</evidence>
<feature type="region of interest" description="Disordered" evidence="1">
    <location>
        <begin position="28"/>
        <end position="70"/>
    </location>
</feature>
<evidence type="ECO:0000313" key="3">
    <source>
        <dbReference type="EMBL" id="AKF10404.1"/>
    </source>
</evidence>
<dbReference type="RefSeq" id="WP_053237372.1">
    <property type="nucleotide sequence ID" value="NZ_CP011125.1"/>
</dbReference>